<feature type="compositionally biased region" description="Basic and acidic residues" evidence="2">
    <location>
        <begin position="964"/>
        <end position="973"/>
    </location>
</feature>
<dbReference type="InterPro" id="IPR008979">
    <property type="entry name" value="Galactose-bd-like_sf"/>
</dbReference>
<evidence type="ECO:0000256" key="2">
    <source>
        <dbReference type="SAM" id="MobiDB-lite"/>
    </source>
</evidence>
<sequence>MLLTLHDANLNKVAFIDNDKSGTLNYFDDTWTRDLETGSSTFEFSIYKKSLKSDTAYKKAYNYLNERAFVSFVYKGQTYLFNVMTVEEDETTIQCYCENLNLELINEYANPYKAEKAMSFVEYCNAMDLLNMTKLTVGRNEISDYRRTLEWEGQDTKLARLLSLANKFDAEIDFETILNDDSTLKSFKVNVYHENDDTHQGVGRVRSDIRLTYGKNLKSITRKVDKTGIFNMIVPTSSSAVDDEPVNTGESSAKTVTTTNADGSITKTTTKKASDGTTVQTKVTTKVVEKSDGSKVTTVRTEKSDGSITEKVTTKSANGNTDTVTKTIREATKENVETVDEYITIAGLPDWEIKNDEGVVEFYKKGEALYAPISARLYPSTFTTETQSDQWIRHDMSFDVDSDTKLETEALKQLKANAYPALTYTIKGYIDADIGDTLSMSDSGFVPTLLLTARVSNQKLSFTQPSKNETTLANFKALESGLTDDIQSRLEELIESSKPYTIRVASTNGTTFKNNTGESTVTATLLKGDKTVSADVTWRWALDGNITVASQYLVKAENIQDTAVLTVSAYIGNNEVAVTEVDLTNVNDGLSGSKGDDGVGIDRVSNYYLATAQLNSIEPLGDNLLVNADTFNDWISVSGGDGTATVIDIDNAPLEEVTKAIRVVDNTTGNKDLRHKNALNLVVGEQYTISCFARVASDSPKSSVTLLMRSWTTNDTNRKLSTAISHTDWQFYSFTFTADVVSNTIQFGQSGAGIIEICAPRLVKNQKSYGWTSLTQTITESSRYLWHYRVEHYTDNTEKATAPMIIGVYGNRGESGKDGVAGKDGVGIKSSAVTYALGTSSTTAPTSGWSDQVPTLTKGKYLWTKTVWTYTDNTSETGYQATYIAKDGNDGNDGIAGKDGVGIKSTTITYASSTSGTTKPTSGWSGTIPSVSAGKYLWTKTVWMYTDNTSETGYSVAKMGETGAKGDKGDKGDTGPQGIQGLQGPKGDQGIQGDKGADGKTQYTHIAYADNATGGGFSQTDQTKAYIGMYQDFTATDSTDPTKYRWTKWKGSDGAQGIPGKAGADGKTPYIHFAYASSADGKTGFSLTDGNQRYMGYYSDYTEADSSDYTKYKWVDRLANVQVGNKNLILKSNDFANPHKQSGANTTVTSTDDYFVIKSTGYTANAWGGMSWNMSISEVTAGEEFSILMPVYIDSSVVLDNGWNFNLKNHPSNSTAYNYSIPVTKKDEWFNVAITFKTTKDVVFDTYPFYVYLVKNGLVRIKPPILVRGNIIPSDYVVAPEDTQAQIDSKADSVLTQEQLNALAEKNRTLEAELEAKAALATVEAWKEAYDNYVSQNETDKAVSEANLVTATNRITALAEDWQDKKVSWSFLDTHMDFQNEGLILGKKGSPTTIRISNDRIAFYSGGTEVASMSEGTLTIDNGIFAKSLQIGHFREEVYESDSSINVIRWVD</sequence>
<keyword evidence="4" id="KW-1185">Reference proteome</keyword>
<keyword evidence="1" id="KW-0175">Coiled coil</keyword>
<name>A0A1I7JH86_9STRE</name>
<dbReference type="PANTHER" id="PTHR24637">
    <property type="entry name" value="COLLAGEN"/>
    <property type="match status" value="1"/>
</dbReference>
<feature type="coiled-coil region" evidence="1">
    <location>
        <begin position="1293"/>
        <end position="1320"/>
    </location>
</feature>
<dbReference type="RefSeq" id="WP_218140916.1">
    <property type="nucleotide sequence ID" value="NZ_FOLZ01000009.1"/>
</dbReference>
<accession>A0A1I7JH86</accession>
<evidence type="ECO:0000313" key="3">
    <source>
        <dbReference type="EMBL" id="SFU84508.1"/>
    </source>
</evidence>
<evidence type="ECO:0000313" key="4">
    <source>
        <dbReference type="Proteomes" id="UP000183629"/>
    </source>
</evidence>
<dbReference type="PANTHER" id="PTHR24637:SF417">
    <property type="entry name" value="COL_CUTICLE_N DOMAIN-CONTAINING PROTEIN"/>
    <property type="match status" value="1"/>
</dbReference>
<keyword evidence="3" id="KW-0176">Collagen</keyword>
<gene>
    <name evidence="3" type="ORF">SAMN05660328_1139</name>
</gene>
<feature type="region of interest" description="Disordered" evidence="2">
    <location>
        <begin position="961"/>
        <end position="998"/>
    </location>
</feature>
<dbReference type="Pfam" id="PF01391">
    <property type="entry name" value="Collagen"/>
    <property type="match status" value="1"/>
</dbReference>
<protein>
    <submittedName>
        <fullName evidence="3">Collagen triple helix repeat-containing protein</fullName>
    </submittedName>
</protein>
<dbReference type="Proteomes" id="UP000183629">
    <property type="component" value="Unassembled WGS sequence"/>
</dbReference>
<dbReference type="EMBL" id="FPBN01000013">
    <property type="protein sequence ID" value="SFU84508.1"/>
    <property type="molecule type" value="Genomic_DNA"/>
</dbReference>
<reference evidence="4" key="1">
    <citation type="submission" date="2016-10" db="EMBL/GenBank/DDBJ databases">
        <authorList>
            <person name="Varghese N."/>
            <person name="Submissions S."/>
        </authorList>
    </citation>
    <scope>NUCLEOTIDE SEQUENCE [LARGE SCALE GENOMIC DNA]</scope>
    <source>
        <strain evidence="4">LMG 15572</strain>
    </source>
</reference>
<dbReference type="InterPro" id="IPR008160">
    <property type="entry name" value="Collagen"/>
</dbReference>
<proteinExistence type="predicted"/>
<dbReference type="SUPFAM" id="SSF49785">
    <property type="entry name" value="Galactose-binding domain-like"/>
    <property type="match status" value="1"/>
</dbReference>
<organism evidence="3 4">
    <name type="scientific">Streptococcus gallolyticus</name>
    <dbReference type="NCBI Taxonomy" id="315405"/>
    <lineage>
        <taxon>Bacteria</taxon>
        <taxon>Bacillati</taxon>
        <taxon>Bacillota</taxon>
        <taxon>Bacilli</taxon>
        <taxon>Lactobacillales</taxon>
        <taxon>Streptococcaceae</taxon>
        <taxon>Streptococcus</taxon>
    </lineage>
</organism>
<evidence type="ECO:0000256" key="1">
    <source>
        <dbReference type="SAM" id="Coils"/>
    </source>
</evidence>
<dbReference type="Gene3D" id="2.60.120.260">
    <property type="entry name" value="Galactose-binding domain-like"/>
    <property type="match status" value="1"/>
</dbReference>